<feature type="binding site" evidence="9">
    <location>
        <position position="57"/>
    </location>
    <ligand>
        <name>Zn(2+)</name>
        <dbReference type="ChEBI" id="CHEBI:29105"/>
    </ligand>
</feature>
<dbReference type="GO" id="GO:0005634">
    <property type="term" value="C:nucleus"/>
    <property type="evidence" value="ECO:0007669"/>
    <property type="project" value="UniProtKB-SubCell"/>
</dbReference>
<dbReference type="SUPFAM" id="SSF57716">
    <property type="entry name" value="Glucocorticoid receptor-like (DNA-binding domain)"/>
    <property type="match status" value="1"/>
</dbReference>
<evidence type="ECO:0000256" key="1">
    <source>
        <dbReference type="ARBA" id="ARBA00004123"/>
    </source>
</evidence>
<dbReference type="Gene3D" id="3.30.160.60">
    <property type="entry name" value="Classic Zinc Finger"/>
    <property type="match status" value="7"/>
</dbReference>
<proteinExistence type="predicted"/>
<feature type="domain" description="C2H2-type" evidence="10">
    <location>
        <begin position="146"/>
        <end position="174"/>
    </location>
</feature>
<sequence>MAIQLSELLCRVCLKPEEVLVDIYEHVEEQNADLSTLLGRCSDIQVDRQDAFPKFLCQECTEELLTVVKFRAKCVATEQTLKAMQGREEVAAAASISEVVEEELVIDDDGNALTVEDIIEYDESESLEYDQDSEGILPSKPTTKSFSCDSCGAVFQQIATLQRHIAKSHTDESSFTCLECGQVFTKETNLEAHNCCLTSEPRATTRRYCCTYCGKRLQSPSSLAMHLRLHNGEQPFVCDSCPKAFKTKAALSTHQKRHLGLMDFKCEYCGKGFVESSNLQRHIASLHTALRPHTCITCQRSFSRVYLLELHKRTHTGERPYSCAVCKRSFAQLSVLRNHERIHTGERRHRCEICKKTFSRLNQLKKHQLKSCLTNAQSSSEVVNFIEQQDL</sequence>
<reference evidence="12 13" key="1">
    <citation type="submission" date="2015-08" db="EMBL/GenBank/DDBJ databases">
        <title>Ancestral chromatin configuration constrains chromatin evolution on differentiating sex chromosomes in Drosophila.</title>
        <authorList>
            <person name="Zhou Q."/>
            <person name="Bachtrog D."/>
        </authorList>
    </citation>
    <scope>NUCLEOTIDE SEQUENCE [LARGE SCALE GENOMIC DNA]</scope>
    <source>
        <tissue evidence="12">Whole larvae</tissue>
    </source>
</reference>
<evidence type="ECO:0000256" key="3">
    <source>
        <dbReference type="ARBA" id="ARBA00022737"/>
    </source>
</evidence>
<evidence type="ECO:0000256" key="6">
    <source>
        <dbReference type="ARBA" id="ARBA00023125"/>
    </source>
</evidence>
<dbReference type="InterPro" id="IPR012934">
    <property type="entry name" value="Znf_AD"/>
</dbReference>
<dbReference type="PANTHER" id="PTHR24390:SF159">
    <property type="entry name" value="GROWTH FACTOR INDEPENDENT 1 TRANSCRIPTIONAL REPRESSOR"/>
    <property type="match status" value="1"/>
</dbReference>
<feature type="domain" description="C2H2-type" evidence="10">
    <location>
        <begin position="293"/>
        <end position="320"/>
    </location>
</feature>
<keyword evidence="7" id="KW-0539">Nucleus</keyword>
<dbReference type="GO" id="GO:0003700">
    <property type="term" value="F:DNA-binding transcription factor activity"/>
    <property type="evidence" value="ECO:0007669"/>
    <property type="project" value="TreeGrafter"/>
</dbReference>
<feature type="domain" description="C2H2-type" evidence="10">
    <location>
        <begin position="321"/>
        <end position="348"/>
    </location>
</feature>
<dbReference type="SMART" id="SM00355">
    <property type="entry name" value="ZnF_C2H2"/>
    <property type="match status" value="8"/>
</dbReference>
<dbReference type="PROSITE" id="PS51915">
    <property type="entry name" value="ZAD"/>
    <property type="match status" value="1"/>
</dbReference>
<keyword evidence="2 9" id="KW-0479">Metal-binding</keyword>
<feature type="domain" description="ZAD" evidence="11">
    <location>
        <begin position="8"/>
        <end position="84"/>
    </location>
</feature>
<name>A0A0M4EKL0_DROBS</name>
<feature type="domain" description="C2H2-type" evidence="10">
    <location>
        <begin position="236"/>
        <end position="263"/>
    </location>
</feature>
<dbReference type="SMART" id="SM00868">
    <property type="entry name" value="zf-AD"/>
    <property type="match status" value="1"/>
</dbReference>
<dbReference type="Pfam" id="PF00096">
    <property type="entry name" value="zf-C2H2"/>
    <property type="match status" value="6"/>
</dbReference>
<dbReference type="FunFam" id="3.30.160.60:FF:000688">
    <property type="entry name" value="zinc finger protein 197 isoform X1"/>
    <property type="match status" value="1"/>
</dbReference>
<keyword evidence="6" id="KW-0238">DNA-binding</keyword>
<dbReference type="AlphaFoldDB" id="A0A0M4EKL0"/>
<dbReference type="FunFam" id="3.30.160.60:FF:002343">
    <property type="entry name" value="Zinc finger protein 33A"/>
    <property type="match status" value="1"/>
</dbReference>
<feature type="binding site" evidence="9">
    <location>
        <position position="10"/>
    </location>
    <ligand>
        <name>Zn(2+)</name>
        <dbReference type="ChEBI" id="CHEBI:29105"/>
    </ligand>
</feature>
<keyword evidence="5 9" id="KW-0862">Zinc</keyword>
<dbReference type="SMR" id="A0A0M4EKL0"/>
<feature type="domain" description="C2H2-type" evidence="10">
    <location>
        <begin position="175"/>
        <end position="202"/>
    </location>
</feature>
<dbReference type="EMBL" id="CP012526">
    <property type="protein sequence ID" value="ALC47758.1"/>
    <property type="molecule type" value="Genomic_DNA"/>
</dbReference>
<dbReference type="PROSITE" id="PS00028">
    <property type="entry name" value="ZINC_FINGER_C2H2_1"/>
    <property type="match status" value="6"/>
</dbReference>
<gene>
    <name evidence="12" type="ORF">Dbus_chr3Rg2508</name>
</gene>
<feature type="binding site" evidence="9">
    <location>
        <position position="60"/>
    </location>
    <ligand>
        <name>Zn(2+)</name>
        <dbReference type="ChEBI" id="CHEBI:29105"/>
    </ligand>
</feature>
<evidence type="ECO:0000256" key="7">
    <source>
        <dbReference type="ARBA" id="ARBA00023242"/>
    </source>
</evidence>
<dbReference type="FunFam" id="3.30.160.60:FF:001270">
    <property type="entry name" value="zinc finger protein 583 isoform X1"/>
    <property type="match status" value="1"/>
</dbReference>
<dbReference type="InterPro" id="IPR013087">
    <property type="entry name" value="Znf_C2H2_type"/>
</dbReference>
<feature type="domain" description="C2H2-type" evidence="10">
    <location>
        <begin position="264"/>
        <end position="292"/>
    </location>
</feature>
<comment type="subcellular location">
    <subcellularLocation>
        <location evidence="1">Nucleus</location>
    </subcellularLocation>
</comment>
<dbReference type="OrthoDB" id="9439903at2759"/>
<evidence type="ECO:0000256" key="2">
    <source>
        <dbReference type="ARBA" id="ARBA00022723"/>
    </source>
</evidence>
<protein>
    <submittedName>
        <fullName evidence="12">CG7963</fullName>
    </submittedName>
</protein>
<dbReference type="STRING" id="30019.A0A0M4EKL0"/>
<feature type="domain" description="C2H2-type" evidence="10">
    <location>
        <begin position="349"/>
        <end position="368"/>
    </location>
</feature>
<evidence type="ECO:0000256" key="4">
    <source>
        <dbReference type="ARBA" id="ARBA00022771"/>
    </source>
</evidence>
<dbReference type="PROSITE" id="PS50157">
    <property type="entry name" value="ZINC_FINGER_C2H2_2"/>
    <property type="match status" value="8"/>
</dbReference>
<evidence type="ECO:0000256" key="5">
    <source>
        <dbReference type="ARBA" id="ARBA00022833"/>
    </source>
</evidence>
<evidence type="ECO:0000313" key="12">
    <source>
        <dbReference type="EMBL" id="ALC47758.1"/>
    </source>
</evidence>
<dbReference type="GO" id="GO:0008270">
    <property type="term" value="F:zinc ion binding"/>
    <property type="evidence" value="ECO:0007669"/>
    <property type="project" value="UniProtKB-UniRule"/>
</dbReference>
<evidence type="ECO:0000259" key="10">
    <source>
        <dbReference type="PROSITE" id="PS50157"/>
    </source>
</evidence>
<dbReference type="Pfam" id="PF07776">
    <property type="entry name" value="zf-AD"/>
    <property type="match status" value="1"/>
</dbReference>
<keyword evidence="3" id="KW-0677">Repeat</keyword>
<keyword evidence="13" id="KW-1185">Reference proteome</keyword>
<dbReference type="GO" id="GO:0030674">
    <property type="term" value="F:protein-macromolecule adaptor activity"/>
    <property type="evidence" value="ECO:0007669"/>
    <property type="project" value="UniProtKB-ARBA"/>
</dbReference>
<dbReference type="GO" id="GO:0006357">
    <property type="term" value="P:regulation of transcription by RNA polymerase II"/>
    <property type="evidence" value="ECO:0007669"/>
    <property type="project" value="TreeGrafter"/>
</dbReference>
<evidence type="ECO:0000256" key="8">
    <source>
        <dbReference type="PROSITE-ProRule" id="PRU00042"/>
    </source>
</evidence>
<dbReference type="Pfam" id="PF13912">
    <property type="entry name" value="zf-C2H2_6"/>
    <property type="match status" value="1"/>
</dbReference>
<evidence type="ECO:0000256" key="9">
    <source>
        <dbReference type="PROSITE-ProRule" id="PRU01263"/>
    </source>
</evidence>
<dbReference type="OMA" id="GKCMQSA"/>
<keyword evidence="4 8" id="KW-0863">Zinc-finger</keyword>
<dbReference type="FunFam" id="3.30.160.60:FF:000100">
    <property type="entry name" value="Zinc finger 45-like"/>
    <property type="match status" value="1"/>
</dbReference>
<evidence type="ECO:0000259" key="11">
    <source>
        <dbReference type="PROSITE" id="PS51915"/>
    </source>
</evidence>
<dbReference type="PANTHER" id="PTHR24390">
    <property type="entry name" value="ZINC FINGER PROTEIN"/>
    <property type="match status" value="1"/>
</dbReference>
<feature type="domain" description="C2H2-type" evidence="10">
    <location>
        <begin position="208"/>
        <end position="235"/>
    </location>
</feature>
<accession>A0A0M4EKL0</accession>
<dbReference type="Proteomes" id="UP000494163">
    <property type="component" value="Chromosome 3R"/>
</dbReference>
<dbReference type="Gene3D" id="3.40.1800.20">
    <property type="match status" value="1"/>
</dbReference>
<feature type="binding site" evidence="9">
    <location>
        <position position="13"/>
    </location>
    <ligand>
        <name>Zn(2+)</name>
        <dbReference type="ChEBI" id="CHEBI:29105"/>
    </ligand>
</feature>
<dbReference type="InterPro" id="IPR036236">
    <property type="entry name" value="Znf_C2H2_sf"/>
</dbReference>
<dbReference type="GO" id="GO:0000978">
    <property type="term" value="F:RNA polymerase II cis-regulatory region sequence-specific DNA binding"/>
    <property type="evidence" value="ECO:0007669"/>
    <property type="project" value="TreeGrafter"/>
</dbReference>
<dbReference type="SUPFAM" id="SSF57667">
    <property type="entry name" value="beta-beta-alpha zinc fingers"/>
    <property type="match status" value="4"/>
</dbReference>
<organism evidence="12 13">
    <name type="scientific">Drosophila busckii</name>
    <name type="common">Fruit fly</name>
    <dbReference type="NCBI Taxonomy" id="30019"/>
    <lineage>
        <taxon>Eukaryota</taxon>
        <taxon>Metazoa</taxon>
        <taxon>Ecdysozoa</taxon>
        <taxon>Arthropoda</taxon>
        <taxon>Hexapoda</taxon>
        <taxon>Insecta</taxon>
        <taxon>Pterygota</taxon>
        <taxon>Neoptera</taxon>
        <taxon>Endopterygota</taxon>
        <taxon>Diptera</taxon>
        <taxon>Brachycera</taxon>
        <taxon>Muscomorpha</taxon>
        <taxon>Ephydroidea</taxon>
        <taxon>Drosophilidae</taxon>
        <taxon>Drosophila</taxon>
    </lineage>
</organism>
<evidence type="ECO:0000313" key="13">
    <source>
        <dbReference type="Proteomes" id="UP000494163"/>
    </source>
</evidence>